<evidence type="ECO:0000313" key="2">
    <source>
        <dbReference type="Ensembl" id="ENSCSAVP00000016404.1"/>
    </source>
</evidence>
<dbReference type="HOGENOM" id="CLU_1192222_0_0_1"/>
<dbReference type="Proteomes" id="UP000007875">
    <property type="component" value="Unassembled WGS sequence"/>
</dbReference>
<evidence type="ECO:0000256" key="1">
    <source>
        <dbReference type="SAM" id="MobiDB-lite"/>
    </source>
</evidence>
<dbReference type="AlphaFoldDB" id="H2ZFN8"/>
<feature type="compositionally biased region" description="Polar residues" evidence="1">
    <location>
        <begin position="156"/>
        <end position="174"/>
    </location>
</feature>
<reference evidence="2" key="2">
    <citation type="submission" date="2025-08" db="UniProtKB">
        <authorList>
            <consortium name="Ensembl"/>
        </authorList>
    </citation>
    <scope>IDENTIFICATION</scope>
</reference>
<keyword evidence="3" id="KW-1185">Reference proteome</keyword>
<dbReference type="Ensembl" id="ENSCSAVT00000016585.1">
    <property type="protein sequence ID" value="ENSCSAVP00000016404.1"/>
    <property type="gene ID" value="ENSCSAVG00000009652.1"/>
</dbReference>
<evidence type="ECO:0000313" key="3">
    <source>
        <dbReference type="Proteomes" id="UP000007875"/>
    </source>
</evidence>
<organism evidence="2 3">
    <name type="scientific">Ciona savignyi</name>
    <name type="common">Pacific transparent sea squirt</name>
    <dbReference type="NCBI Taxonomy" id="51511"/>
    <lineage>
        <taxon>Eukaryota</taxon>
        <taxon>Metazoa</taxon>
        <taxon>Chordata</taxon>
        <taxon>Tunicata</taxon>
        <taxon>Ascidiacea</taxon>
        <taxon>Phlebobranchia</taxon>
        <taxon>Cionidae</taxon>
        <taxon>Ciona</taxon>
    </lineage>
</organism>
<reference evidence="3" key="1">
    <citation type="submission" date="2003-08" db="EMBL/GenBank/DDBJ databases">
        <authorList>
            <person name="Birren B."/>
            <person name="Nusbaum C."/>
            <person name="Abebe A."/>
            <person name="Abouelleil A."/>
            <person name="Adekoya E."/>
            <person name="Ait-zahra M."/>
            <person name="Allen N."/>
            <person name="Allen T."/>
            <person name="An P."/>
            <person name="Anderson M."/>
            <person name="Anderson S."/>
            <person name="Arachchi H."/>
            <person name="Armbruster J."/>
            <person name="Bachantsang P."/>
            <person name="Baldwin J."/>
            <person name="Barry A."/>
            <person name="Bayul T."/>
            <person name="Blitshsteyn B."/>
            <person name="Bloom T."/>
            <person name="Blye J."/>
            <person name="Boguslavskiy L."/>
            <person name="Borowsky M."/>
            <person name="Boukhgalter B."/>
            <person name="Brunache A."/>
            <person name="Butler J."/>
            <person name="Calixte N."/>
            <person name="Calvo S."/>
            <person name="Camarata J."/>
            <person name="Campo K."/>
            <person name="Chang J."/>
            <person name="Cheshatsang Y."/>
            <person name="Citroen M."/>
            <person name="Collymore A."/>
            <person name="Considine T."/>
            <person name="Cook A."/>
            <person name="Cooke P."/>
            <person name="Corum B."/>
            <person name="Cuomo C."/>
            <person name="David R."/>
            <person name="Dawoe T."/>
            <person name="Degray S."/>
            <person name="Dodge S."/>
            <person name="Dooley K."/>
            <person name="Dorje P."/>
            <person name="Dorjee K."/>
            <person name="Dorris L."/>
            <person name="Duffey N."/>
            <person name="Dupes A."/>
            <person name="Elkins T."/>
            <person name="Engels R."/>
            <person name="Erickson J."/>
            <person name="Farina A."/>
            <person name="Faro S."/>
            <person name="Ferreira P."/>
            <person name="Fischer H."/>
            <person name="Fitzgerald M."/>
            <person name="Foley K."/>
            <person name="Gage D."/>
            <person name="Galagan J."/>
            <person name="Gearin G."/>
            <person name="Gnerre S."/>
            <person name="Gnirke A."/>
            <person name="Goyette A."/>
            <person name="Graham J."/>
            <person name="Grandbois E."/>
            <person name="Gyaltsen K."/>
            <person name="Hafez N."/>
            <person name="Hagopian D."/>
            <person name="Hagos B."/>
            <person name="Hall J."/>
            <person name="Hatcher B."/>
            <person name="Heller A."/>
            <person name="Higgins H."/>
            <person name="Honan T."/>
            <person name="Horn A."/>
            <person name="Houde N."/>
            <person name="Hughes L."/>
            <person name="Hulme W."/>
            <person name="Husby E."/>
            <person name="Iliev I."/>
            <person name="Jaffe D."/>
            <person name="Jones C."/>
            <person name="Kamal M."/>
            <person name="Kamat A."/>
            <person name="Kamvysselis M."/>
            <person name="Karlsson E."/>
            <person name="Kells C."/>
            <person name="Kieu A."/>
            <person name="Kisner P."/>
            <person name="Kodira C."/>
            <person name="Kulbokas E."/>
            <person name="Labutti K."/>
            <person name="Lama D."/>
            <person name="Landers T."/>
            <person name="Leger J."/>
            <person name="Levine S."/>
            <person name="Lewis D."/>
            <person name="Lewis T."/>
            <person name="Lindblad-toh K."/>
            <person name="Liu X."/>
            <person name="Lokyitsang T."/>
            <person name="Lokyitsang Y."/>
            <person name="Lucien O."/>
            <person name="Lui A."/>
            <person name="Ma L.J."/>
            <person name="Mabbitt R."/>
            <person name="Macdonald J."/>
            <person name="Maclean C."/>
            <person name="Major J."/>
            <person name="Manning J."/>
            <person name="Marabella R."/>
            <person name="Maru K."/>
            <person name="Matthews C."/>
            <person name="Mauceli E."/>
            <person name="Mccarthy M."/>
            <person name="Mcdonough S."/>
            <person name="Mcghee T."/>
            <person name="Meldrim J."/>
            <person name="Meneus L."/>
            <person name="Mesirov J."/>
            <person name="Mihalev A."/>
            <person name="Mihova T."/>
            <person name="Mikkelsen T."/>
            <person name="Mlenga V."/>
            <person name="Moru K."/>
            <person name="Mozes J."/>
            <person name="Mulrain L."/>
            <person name="Munson G."/>
            <person name="Naylor J."/>
            <person name="Newes C."/>
            <person name="Nguyen C."/>
            <person name="Nguyen N."/>
            <person name="Nguyen T."/>
            <person name="Nicol R."/>
            <person name="Nielsen C."/>
            <person name="Nizzari M."/>
            <person name="Norbu C."/>
            <person name="Norbu N."/>
            <person name="O'donnell P."/>
            <person name="Okoawo O."/>
            <person name="O'leary S."/>
            <person name="Omotosho B."/>
            <person name="O'neill K."/>
            <person name="Osman S."/>
            <person name="Parker S."/>
            <person name="Perrin D."/>
            <person name="Phunkhang P."/>
            <person name="Piqani B."/>
            <person name="Purcell S."/>
            <person name="Rachupka T."/>
            <person name="Ramasamy U."/>
            <person name="Rameau R."/>
            <person name="Ray V."/>
            <person name="Raymond C."/>
            <person name="Retta R."/>
            <person name="Richardson S."/>
            <person name="Rise C."/>
            <person name="Rodriguez J."/>
            <person name="Rogers J."/>
            <person name="Rogov P."/>
            <person name="Rutman M."/>
            <person name="Schupbach R."/>
            <person name="Seaman C."/>
            <person name="Settipalli S."/>
            <person name="Sharpe T."/>
            <person name="Sheridan J."/>
            <person name="Sherpa N."/>
            <person name="Shi J."/>
            <person name="Smirnov S."/>
            <person name="Smith C."/>
            <person name="Sougnez C."/>
            <person name="Spencer B."/>
            <person name="Stalker J."/>
            <person name="Stange-thomann N."/>
            <person name="Stavropoulos S."/>
            <person name="Stetson K."/>
            <person name="Stone C."/>
            <person name="Stone S."/>
            <person name="Stubbs M."/>
            <person name="Talamas J."/>
            <person name="Tchuinga P."/>
            <person name="Tenzing P."/>
            <person name="Tesfaye S."/>
            <person name="Theodore J."/>
            <person name="Thoulutsang Y."/>
            <person name="Topham K."/>
            <person name="Towey S."/>
            <person name="Tsamla T."/>
            <person name="Tsomo N."/>
            <person name="Vallee D."/>
            <person name="Vassiliev H."/>
            <person name="Venkataraman V."/>
            <person name="Vinson J."/>
            <person name="Vo A."/>
            <person name="Wade C."/>
            <person name="Wang S."/>
            <person name="Wangchuk T."/>
            <person name="Wangdi T."/>
            <person name="Whittaker C."/>
            <person name="Wilkinson J."/>
            <person name="Wu Y."/>
            <person name="Wyman D."/>
            <person name="Yadav S."/>
            <person name="Yang S."/>
            <person name="Yang X."/>
            <person name="Yeager S."/>
            <person name="Yee E."/>
            <person name="Young G."/>
            <person name="Zainoun J."/>
            <person name="Zembeck L."/>
            <person name="Zimmer A."/>
            <person name="Zody M."/>
            <person name="Lander E."/>
        </authorList>
    </citation>
    <scope>NUCLEOTIDE SEQUENCE [LARGE SCALE GENOMIC DNA]</scope>
</reference>
<protein>
    <submittedName>
        <fullName evidence="2">Uncharacterized protein</fullName>
    </submittedName>
</protein>
<accession>H2ZFN8</accession>
<reference evidence="2" key="3">
    <citation type="submission" date="2025-09" db="UniProtKB">
        <authorList>
            <consortium name="Ensembl"/>
        </authorList>
    </citation>
    <scope>IDENTIFICATION</scope>
</reference>
<feature type="region of interest" description="Disordered" evidence="1">
    <location>
        <begin position="150"/>
        <end position="233"/>
    </location>
</feature>
<name>H2ZFN8_CIOSA</name>
<feature type="region of interest" description="Disordered" evidence="1">
    <location>
        <begin position="56"/>
        <end position="81"/>
    </location>
</feature>
<proteinExistence type="predicted"/>
<sequence>MEGVALRGLDIVLERLDDIIQQDFMASNSLKLDLSTKKKLKVAQTARKSAKYCPTVFGPSPDTTPPIQHLEPTKSNGTSPVMAKETSIKRFAKQNGISVKVEKPQPKEFNGTPKTKMLQNGANIPPKAIKLQSGAYILPKSIMLQKFANGPPKPTMLQSGMNEETPTHQLNNIQTSNTTSTTHSTLSTNSTPKTTSKASTPTTLTSTNLMLTKPTTNSTSKTDSNSKSGLTLT</sequence>
<feature type="compositionally biased region" description="Low complexity" evidence="1">
    <location>
        <begin position="175"/>
        <end position="233"/>
    </location>
</feature>